<feature type="domain" description="Tf2-1-like SH3-like" evidence="7">
    <location>
        <begin position="102"/>
        <end position="166"/>
    </location>
</feature>
<evidence type="ECO:0000256" key="1">
    <source>
        <dbReference type="ARBA" id="ARBA00004613"/>
    </source>
</evidence>
<sequence>MMRACVMEFGRSWDDHLPLVEFSYNNSYHTSIQCVPYEALYGRKCRSPLSWLEVGERQLTRPDIVQETTDKIKMIQENLKAARDRQKSYADNRRKPLEFQVGDKVLLKVSPWKGLLRVGKKGKLSPQFIGPFEILDRIGPVAWRLDLPPELSAIHDTFHVSNLKKCLSEETVVLPLEEVQINEQLRITEEPIEILDREIKKLRRMASFSTMARDTNSTLLGFLAFSLYLIYTSYGFCVNRSWHVHIINGIANDSLLINPKSGNDDLGIHVLQPNQAYTWHFCEKFAGSTIFNSTFYCKPRLANFTVFNDAYRYECIKNRGVEDCYWLVRDDGFYLSPYENPFPKDWVKKHDWP</sequence>
<evidence type="ECO:0000259" key="7">
    <source>
        <dbReference type="Pfam" id="PF24626"/>
    </source>
</evidence>
<comment type="similarity">
    <text evidence="2">Belongs to the plant self-incompatibility (S1) protein family.</text>
</comment>
<evidence type="ECO:0000256" key="2">
    <source>
        <dbReference type="ARBA" id="ARBA00005581"/>
    </source>
</evidence>
<evidence type="ECO:0000313" key="9">
    <source>
        <dbReference type="Proteomes" id="UP001172457"/>
    </source>
</evidence>
<dbReference type="InterPro" id="IPR036397">
    <property type="entry name" value="RNaseH_sf"/>
</dbReference>
<keyword evidence="5" id="KW-0732">Signal</keyword>
<keyword evidence="4" id="KW-0964">Secreted</keyword>
<dbReference type="InterPro" id="IPR056924">
    <property type="entry name" value="SH3_Tf2-1"/>
</dbReference>
<keyword evidence="9" id="KW-1185">Reference proteome</keyword>
<comment type="caution">
    <text evidence="8">The sequence shown here is derived from an EMBL/GenBank/DDBJ whole genome shotgun (WGS) entry which is preliminary data.</text>
</comment>
<reference evidence="8" key="1">
    <citation type="submission" date="2023-03" db="EMBL/GenBank/DDBJ databases">
        <title>Chromosome-scale reference genome and RAD-based genetic map of yellow starthistle (Centaurea solstitialis) reveal putative structural variation and QTLs associated with invader traits.</title>
        <authorList>
            <person name="Reatini B."/>
            <person name="Cang F.A."/>
            <person name="Jiang Q."/>
            <person name="Mckibben M.T.W."/>
            <person name="Barker M.S."/>
            <person name="Rieseberg L.H."/>
            <person name="Dlugosch K.M."/>
        </authorList>
    </citation>
    <scope>NUCLEOTIDE SEQUENCE</scope>
    <source>
        <strain evidence="8">CAN-66</strain>
        <tissue evidence="8">Leaf</tissue>
    </source>
</reference>
<protein>
    <recommendedName>
        <fullName evidence="7">Tf2-1-like SH3-like domain-containing protein</fullName>
    </recommendedName>
</protein>
<comment type="subcellular location">
    <subcellularLocation>
        <location evidence="1">Secreted</location>
    </subcellularLocation>
</comment>
<dbReference type="GO" id="GO:0005576">
    <property type="term" value="C:extracellular region"/>
    <property type="evidence" value="ECO:0007669"/>
    <property type="project" value="UniProtKB-SubCell"/>
</dbReference>
<dbReference type="Gene3D" id="3.30.420.10">
    <property type="entry name" value="Ribonuclease H-like superfamily/Ribonuclease H"/>
    <property type="match status" value="1"/>
</dbReference>
<dbReference type="GO" id="GO:0060320">
    <property type="term" value="P:rejection of self pollen"/>
    <property type="evidence" value="ECO:0007669"/>
    <property type="project" value="UniProtKB-KW"/>
</dbReference>
<evidence type="ECO:0000256" key="5">
    <source>
        <dbReference type="ARBA" id="ARBA00022729"/>
    </source>
</evidence>
<dbReference type="InterPro" id="IPR010264">
    <property type="entry name" value="Self-incomp_S1"/>
</dbReference>
<dbReference type="Proteomes" id="UP001172457">
    <property type="component" value="Chromosome 3"/>
</dbReference>
<dbReference type="Pfam" id="PF24626">
    <property type="entry name" value="SH3_Tf2-1"/>
    <property type="match status" value="1"/>
</dbReference>
<accession>A0AA38TR50</accession>
<evidence type="ECO:0000256" key="3">
    <source>
        <dbReference type="ARBA" id="ARBA00022471"/>
    </source>
</evidence>
<keyword evidence="6" id="KW-0175">Coiled coil</keyword>
<dbReference type="Pfam" id="PF05938">
    <property type="entry name" value="Self-incomp_S1"/>
    <property type="match status" value="1"/>
</dbReference>
<proteinExistence type="inferred from homology"/>
<feature type="coiled-coil region" evidence="6">
    <location>
        <begin position="65"/>
        <end position="92"/>
    </location>
</feature>
<evidence type="ECO:0000256" key="6">
    <source>
        <dbReference type="SAM" id="Coils"/>
    </source>
</evidence>
<organism evidence="8 9">
    <name type="scientific">Centaurea solstitialis</name>
    <name type="common">yellow star-thistle</name>
    <dbReference type="NCBI Taxonomy" id="347529"/>
    <lineage>
        <taxon>Eukaryota</taxon>
        <taxon>Viridiplantae</taxon>
        <taxon>Streptophyta</taxon>
        <taxon>Embryophyta</taxon>
        <taxon>Tracheophyta</taxon>
        <taxon>Spermatophyta</taxon>
        <taxon>Magnoliopsida</taxon>
        <taxon>eudicotyledons</taxon>
        <taxon>Gunneridae</taxon>
        <taxon>Pentapetalae</taxon>
        <taxon>asterids</taxon>
        <taxon>campanulids</taxon>
        <taxon>Asterales</taxon>
        <taxon>Asteraceae</taxon>
        <taxon>Carduoideae</taxon>
        <taxon>Cardueae</taxon>
        <taxon>Centaureinae</taxon>
        <taxon>Centaurea</taxon>
    </lineage>
</organism>
<gene>
    <name evidence="8" type="ORF">OSB04_010676</name>
</gene>
<keyword evidence="3" id="KW-0713">Self-incompatibility</keyword>
<dbReference type="PANTHER" id="PTHR46148">
    <property type="entry name" value="CHROMO DOMAIN-CONTAINING PROTEIN"/>
    <property type="match status" value="1"/>
</dbReference>
<dbReference type="PANTHER" id="PTHR46148:SF59">
    <property type="entry name" value="NUCLEOTIDYLTRANSFERASE, RIBONUCLEASE H"/>
    <property type="match status" value="1"/>
</dbReference>
<dbReference type="GO" id="GO:0003676">
    <property type="term" value="F:nucleic acid binding"/>
    <property type="evidence" value="ECO:0007669"/>
    <property type="project" value="InterPro"/>
</dbReference>
<evidence type="ECO:0000313" key="8">
    <source>
        <dbReference type="EMBL" id="KAJ9556062.1"/>
    </source>
</evidence>
<name>A0AA38TR50_9ASTR</name>
<evidence type="ECO:0000256" key="4">
    <source>
        <dbReference type="ARBA" id="ARBA00022525"/>
    </source>
</evidence>
<dbReference type="AlphaFoldDB" id="A0AA38TR50"/>
<dbReference type="EMBL" id="JARYMX010000003">
    <property type="protein sequence ID" value="KAJ9556062.1"/>
    <property type="molecule type" value="Genomic_DNA"/>
</dbReference>